<organism evidence="2 3">
    <name type="scientific">Bradyrhizobium betae</name>
    <dbReference type="NCBI Taxonomy" id="244734"/>
    <lineage>
        <taxon>Bacteria</taxon>
        <taxon>Pseudomonadati</taxon>
        <taxon>Pseudomonadota</taxon>
        <taxon>Alphaproteobacteria</taxon>
        <taxon>Hyphomicrobiales</taxon>
        <taxon>Nitrobacteraceae</taxon>
        <taxon>Bradyrhizobium</taxon>
    </lineage>
</organism>
<accession>A0A5P6PFV7</accession>
<evidence type="ECO:0000313" key="2">
    <source>
        <dbReference type="EMBL" id="QFI77186.1"/>
    </source>
</evidence>
<feature type="signal peptide" evidence="1">
    <location>
        <begin position="1"/>
        <end position="21"/>
    </location>
</feature>
<feature type="chain" id="PRO_5024949135" description="DUF1311 domain-containing protein" evidence="1">
    <location>
        <begin position="22"/>
        <end position="135"/>
    </location>
</feature>
<proteinExistence type="predicted"/>
<evidence type="ECO:0008006" key="4">
    <source>
        <dbReference type="Google" id="ProtNLM"/>
    </source>
</evidence>
<evidence type="ECO:0000256" key="1">
    <source>
        <dbReference type="SAM" id="SignalP"/>
    </source>
</evidence>
<dbReference type="Proteomes" id="UP000325641">
    <property type="component" value="Chromosome"/>
</dbReference>
<reference evidence="3" key="1">
    <citation type="submission" date="2019-10" db="EMBL/GenBank/DDBJ databases">
        <title>Complete Genome Sequence of Bradyrhizobium betae type strain PL7HG1T.</title>
        <authorList>
            <person name="Bromfield E.S.P."/>
            <person name="Cloutier S."/>
        </authorList>
    </citation>
    <scope>NUCLEOTIDE SEQUENCE [LARGE SCALE GENOMIC DNA]</scope>
    <source>
        <strain evidence="3">PL7HG1</strain>
    </source>
</reference>
<name>A0A5P6PFV7_9BRAD</name>
<evidence type="ECO:0000313" key="3">
    <source>
        <dbReference type="Proteomes" id="UP000325641"/>
    </source>
</evidence>
<dbReference type="KEGG" id="bbet:F8237_15120"/>
<keyword evidence="1" id="KW-0732">Signal</keyword>
<dbReference type="EMBL" id="CP044543">
    <property type="protein sequence ID" value="QFI77186.1"/>
    <property type="molecule type" value="Genomic_DNA"/>
</dbReference>
<sequence>MRLRSCLAGLALVLMAGVAHAAEECPAKSNAMDDIKSALNAAPSCDRAMKLFEACSYGASGDVQFGEVVEKKCEADFLGQLKTPQKLSYQRELGVCDRKYRNKSGTMYISATAFCRAEVAQRYSRRALKAGGAGR</sequence>
<dbReference type="OrthoDB" id="8078032at2"/>
<dbReference type="RefSeq" id="WP_151650556.1">
    <property type="nucleotide sequence ID" value="NZ_CP044543.1"/>
</dbReference>
<protein>
    <recommendedName>
        <fullName evidence="4">DUF1311 domain-containing protein</fullName>
    </recommendedName>
</protein>
<gene>
    <name evidence="2" type="ORF">F8237_15120</name>
</gene>
<dbReference type="AlphaFoldDB" id="A0A5P6PFV7"/>